<evidence type="ECO:0008006" key="3">
    <source>
        <dbReference type="Google" id="ProtNLM"/>
    </source>
</evidence>
<dbReference type="Proteomes" id="UP000318297">
    <property type="component" value="Unassembled WGS sequence"/>
</dbReference>
<protein>
    <recommendedName>
        <fullName evidence="3">Transcriptional regulator with AbiEi antitoxin domain of type IV toxin-antitoxin system</fullName>
    </recommendedName>
</protein>
<dbReference type="OrthoDB" id="3351920at2"/>
<sequence length="362" mass="39048">MVLAVEAPPNETEILRKAVAGLTERLPARWALQTFDPTDLLGRRADAAFRITAPDGRTATLAVQVKGTVEGRDVPGLAEQFAGSAKLVPNAQPLVAARYLTPQVRAQLSGAGLNYLDATGNVQLSLSDPGLFLSDKGLDKDPWRGPGRPRGTLKGEPAARVVRTLADFGGAWKVRELVGVARVSTGAGYRVIDFLEREGLAIRGESSTISVPDWRALLRRWSQDYSFADNARTSRWIAPRGLDDLQKRAATSDGPTYAMTGTLAAAEWAAYAPARSAMIYTVNADETAAAWGLRPTEAGANVVLAEPDFNIAYERSLTTSTGLQIAAPTQVVVDLMTGPGRSPAEAEHLLQWMEKNERSWRK</sequence>
<proteinExistence type="predicted"/>
<accession>A0A561E6L6</accession>
<comment type="caution">
    <text evidence="1">The sequence shown here is derived from an EMBL/GenBank/DDBJ whole genome shotgun (WGS) entry which is preliminary data.</text>
</comment>
<dbReference type="AlphaFoldDB" id="A0A561E6L6"/>
<reference evidence="1 2" key="1">
    <citation type="submission" date="2019-06" db="EMBL/GenBank/DDBJ databases">
        <title>Sequencing the genomes of 1000 actinobacteria strains.</title>
        <authorList>
            <person name="Klenk H.-P."/>
        </authorList>
    </citation>
    <scope>NUCLEOTIDE SEQUENCE [LARGE SCALE GENOMIC DNA]</scope>
    <source>
        <strain evidence="1 2">DSM 19560</strain>
    </source>
</reference>
<organism evidence="1 2">
    <name type="scientific">Rudaeicoccus suwonensis</name>
    <dbReference type="NCBI Taxonomy" id="657409"/>
    <lineage>
        <taxon>Bacteria</taxon>
        <taxon>Bacillati</taxon>
        <taxon>Actinomycetota</taxon>
        <taxon>Actinomycetes</taxon>
        <taxon>Micrococcales</taxon>
        <taxon>Dermacoccaceae</taxon>
        <taxon>Rudaeicoccus</taxon>
    </lineage>
</organism>
<dbReference type="RefSeq" id="WP_145224353.1">
    <property type="nucleotide sequence ID" value="NZ_VIVQ01000001.1"/>
</dbReference>
<gene>
    <name evidence="1" type="ORF">BKA23_0004</name>
</gene>
<evidence type="ECO:0000313" key="1">
    <source>
        <dbReference type="EMBL" id="TWE11242.1"/>
    </source>
</evidence>
<evidence type="ECO:0000313" key="2">
    <source>
        <dbReference type="Proteomes" id="UP000318297"/>
    </source>
</evidence>
<keyword evidence="2" id="KW-1185">Reference proteome</keyword>
<name>A0A561E6L6_9MICO</name>
<dbReference type="EMBL" id="VIVQ01000001">
    <property type="protein sequence ID" value="TWE11242.1"/>
    <property type="molecule type" value="Genomic_DNA"/>
</dbReference>